<evidence type="ECO:0000313" key="12">
    <source>
        <dbReference type="EMBL" id="CAG5085999.1"/>
    </source>
</evidence>
<dbReference type="SUPFAM" id="SSF57850">
    <property type="entry name" value="RING/U-box"/>
    <property type="match status" value="1"/>
</dbReference>
<dbReference type="PANTHER" id="PTHR46077">
    <property type="entry name" value="E3 UBIQUITIN-PROTEIN LIGASE TOPORS"/>
    <property type="match status" value="1"/>
</dbReference>
<dbReference type="PANTHER" id="PTHR46077:SF1">
    <property type="entry name" value="TOP1 BINDING ARGININE_SERINE RICH PROTEIN, E3 UBIQUITIN LIGASE"/>
    <property type="match status" value="1"/>
</dbReference>
<feature type="region of interest" description="Disordered" evidence="9">
    <location>
        <begin position="252"/>
        <end position="389"/>
    </location>
</feature>
<comment type="catalytic activity">
    <reaction evidence="1">
        <text>S-ubiquitinyl-[E2 ubiquitin-conjugating enzyme]-L-cysteine + [acceptor protein]-L-lysine = [E2 ubiquitin-conjugating enzyme]-L-cysteine + N(6)-ubiquitinyl-[acceptor protein]-L-lysine.</text>
        <dbReference type="EC" id="2.3.2.27"/>
    </reaction>
</comment>
<evidence type="ECO:0000259" key="11">
    <source>
        <dbReference type="Pfam" id="PF26084"/>
    </source>
</evidence>
<keyword evidence="5" id="KW-0863">Zinc-finger</keyword>
<dbReference type="Proteomes" id="UP001158576">
    <property type="component" value="Chromosome PAR"/>
</dbReference>
<dbReference type="InterPro" id="IPR058745">
    <property type="entry name" value="PWI_Topors"/>
</dbReference>
<proteinExistence type="predicted"/>
<dbReference type="InterPro" id="IPR013083">
    <property type="entry name" value="Znf_RING/FYVE/PHD"/>
</dbReference>
<evidence type="ECO:0000256" key="8">
    <source>
        <dbReference type="ARBA" id="ARBA00023163"/>
    </source>
</evidence>
<dbReference type="Pfam" id="PF13639">
    <property type="entry name" value="zf-RING_2"/>
    <property type="match status" value="1"/>
</dbReference>
<feature type="region of interest" description="Disordered" evidence="9">
    <location>
        <begin position="487"/>
        <end position="579"/>
    </location>
</feature>
<feature type="domain" description="RING-type" evidence="10">
    <location>
        <begin position="9"/>
        <end position="50"/>
    </location>
</feature>
<dbReference type="Pfam" id="PF26084">
    <property type="entry name" value="PWI_Topors"/>
    <property type="match status" value="1"/>
</dbReference>
<feature type="compositionally biased region" description="Basic and acidic residues" evidence="9">
    <location>
        <begin position="361"/>
        <end position="371"/>
    </location>
</feature>
<evidence type="ECO:0000256" key="1">
    <source>
        <dbReference type="ARBA" id="ARBA00000900"/>
    </source>
</evidence>
<keyword evidence="3" id="KW-0808">Transferase</keyword>
<evidence type="ECO:0000256" key="9">
    <source>
        <dbReference type="SAM" id="MobiDB-lite"/>
    </source>
</evidence>
<keyword evidence="6" id="KW-0862">Zinc</keyword>
<evidence type="ECO:0000256" key="7">
    <source>
        <dbReference type="ARBA" id="ARBA00023015"/>
    </source>
</evidence>
<keyword evidence="7" id="KW-0805">Transcription regulation</keyword>
<protein>
    <recommendedName>
        <fullName evidence="2">RING-type E3 ubiquitin transferase</fullName>
        <ecNumber evidence="2">2.3.2.27</ecNumber>
    </recommendedName>
</protein>
<evidence type="ECO:0000256" key="4">
    <source>
        <dbReference type="ARBA" id="ARBA00022723"/>
    </source>
</evidence>
<accession>A0ABN7RYA4</accession>
<keyword evidence="4" id="KW-0479">Metal-binding</keyword>
<name>A0ABN7RYA4_OIKDI</name>
<evidence type="ECO:0000256" key="2">
    <source>
        <dbReference type="ARBA" id="ARBA00012483"/>
    </source>
</evidence>
<keyword evidence="8" id="KW-0804">Transcription</keyword>
<sequence length="579" mass="66895">MPDTDDEEDKCPICLSEIVNPSQPENCKHIFCLEHLRKWAMEKTTCPLCNAEFKKIRYSLNKKTGKFRKAEELQAPRPPENIVALGLENSWPRLWAARRDEDMIDTVLEELNAQRERRQRLWEARFARSTPSCIRARRTVYRTGRRVEIQFKREFSAEFYQANEAQTHRLTPWIRREIVALYGSTDRRYLNDLIIDIQHQAIELGIESRQFREFLTHHMHNYATHFIHELKGFASAKEYDIRSYDRNARYAPAKRMGTRRNPQTETPGAPERIMPIDDPDDPTPILIEDDDEQAPGPSGIGRRNTNRQPRRRTTTNDFETLVLDQEDLPPFAPDFPVVDWDDPALDGHSTDSSNADGDAETPPRLEPEFPDRPGTSSLNRQPPQRRQGIQMARVSNIPIGDSNPLLNPVNIPIHPREGRGHAFLPHRRQRPMNTIASRIYNEMQSRREVVDTIVIDDDSPAPRRPVVHRSRLELEIESRQQVIDLVNSSDDEEAVNSTKPNRSSDAFNPACSPSPPRIPKRQNTTEENREAIVILSESDNESDIECVTPQQKRPRYSFHDCSYDPEDIDQPGPSSLNYL</sequence>
<feature type="domain" description="Topors PWI-like" evidence="11">
    <location>
        <begin position="159"/>
        <end position="235"/>
    </location>
</feature>
<evidence type="ECO:0000313" key="13">
    <source>
        <dbReference type="Proteomes" id="UP001158576"/>
    </source>
</evidence>
<evidence type="ECO:0000256" key="6">
    <source>
        <dbReference type="ARBA" id="ARBA00022833"/>
    </source>
</evidence>
<dbReference type="EC" id="2.3.2.27" evidence="2"/>
<feature type="compositionally biased region" description="Basic residues" evidence="9">
    <location>
        <begin position="304"/>
        <end position="313"/>
    </location>
</feature>
<evidence type="ECO:0000256" key="3">
    <source>
        <dbReference type="ARBA" id="ARBA00022679"/>
    </source>
</evidence>
<gene>
    <name evidence="12" type="ORF">OKIOD_LOCUS2638</name>
</gene>
<reference evidence="12 13" key="1">
    <citation type="submission" date="2021-04" db="EMBL/GenBank/DDBJ databases">
        <authorList>
            <person name="Bliznina A."/>
        </authorList>
    </citation>
    <scope>NUCLEOTIDE SEQUENCE [LARGE SCALE GENOMIC DNA]</scope>
</reference>
<organism evidence="12 13">
    <name type="scientific">Oikopleura dioica</name>
    <name type="common">Tunicate</name>
    <dbReference type="NCBI Taxonomy" id="34765"/>
    <lineage>
        <taxon>Eukaryota</taxon>
        <taxon>Metazoa</taxon>
        <taxon>Chordata</taxon>
        <taxon>Tunicata</taxon>
        <taxon>Appendicularia</taxon>
        <taxon>Copelata</taxon>
        <taxon>Oikopleuridae</taxon>
        <taxon>Oikopleura</taxon>
    </lineage>
</organism>
<feature type="compositionally biased region" description="Polar residues" evidence="9">
    <location>
        <begin position="495"/>
        <end position="506"/>
    </location>
</feature>
<dbReference type="EMBL" id="OU015568">
    <property type="protein sequence ID" value="CAG5085999.1"/>
    <property type="molecule type" value="Genomic_DNA"/>
</dbReference>
<feature type="compositionally biased region" description="Polar residues" evidence="9">
    <location>
        <begin position="374"/>
        <end position="384"/>
    </location>
</feature>
<dbReference type="InterPro" id="IPR001841">
    <property type="entry name" value="Znf_RING"/>
</dbReference>
<evidence type="ECO:0000256" key="5">
    <source>
        <dbReference type="ARBA" id="ARBA00022771"/>
    </source>
</evidence>
<dbReference type="Gene3D" id="3.30.40.10">
    <property type="entry name" value="Zinc/RING finger domain, C3HC4 (zinc finger)"/>
    <property type="match status" value="1"/>
</dbReference>
<feature type="compositionally biased region" description="Acidic residues" evidence="9">
    <location>
        <begin position="277"/>
        <end position="293"/>
    </location>
</feature>
<evidence type="ECO:0000259" key="10">
    <source>
        <dbReference type="Pfam" id="PF13639"/>
    </source>
</evidence>
<keyword evidence="13" id="KW-1185">Reference proteome</keyword>